<gene>
    <name evidence="1" type="ORF">SDC9_89741</name>
</gene>
<sequence>MAAVFPPVLQRKELPAILLEAANVVLSPTQIFASVVATVITGKGLTMTDMDAEPVQLFAVPVTL</sequence>
<organism evidence="1">
    <name type="scientific">bioreactor metagenome</name>
    <dbReference type="NCBI Taxonomy" id="1076179"/>
    <lineage>
        <taxon>unclassified sequences</taxon>
        <taxon>metagenomes</taxon>
        <taxon>ecological metagenomes</taxon>
    </lineage>
</organism>
<comment type="caution">
    <text evidence="1">The sequence shown here is derived from an EMBL/GenBank/DDBJ whole genome shotgun (WGS) entry which is preliminary data.</text>
</comment>
<evidence type="ECO:0000313" key="1">
    <source>
        <dbReference type="EMBL" id="MPM43068.1"/>
    </source>
</evidence>
<proteinExistence type="predicted"/>
<protein>
    <submittedName>
        <fullName evidence="1">Uncharacterized protein</fullName>
    </submittedName>
</protein>
<name>A0A644ZRQ8_9ZZZZ</name>
<accession>A0A644ZRQ8</accession>
<dbReference type="AlphaFoldDB" id="A0A644ZRQ8"/>
<reference evidence="1" key="1">
    <citation type="submission" date="2019-08" db="EMBL/GenBank/DDBJ databases">
        <authorList>
            <person name="Kucharzyk K."/>
            <person name="Murdoch R.W."/>
            <person name="Higgins S."/>
            <person name="Loffler F."/>
        </authorList>
    </citation>
    <scope>NUCLEOTIDE SEQUENCE</scope>
</reference>
<dbReference type="EMBL" id="VSSQ01009963">
    <property type="protein sequence ID" value="MPM43068.1"/>
    <property type="molecule type" value="Genomic_DNA"/>
</dbReference>